<protein>
    <submittedName>
        <fullName evidence="2">Uncharacterized protein</fullName>
    </submittedName>
</protein>
<organism evidence="2 3">
    <name type="scientific">Acinetobacter proteolyticus</name>
    <dbReference type="NCBI Taxonomy" id="1776741"/>
    <lineage>
        <taxon>Bacteria</taxon>
        <taxon>Pseudomonadati</taxon>
        <taxon>Pseudomonadota</taxon>
        <taxon>Gammaproteobacteria</taxon>
        <taxon>Moraxellales</taxon>
        <taxon>Moraxellaceae</taxon>
        <taxon>Acinetobacter</taxon>
    </lineage>
</organism>
<keyword evidence="1" id="KW-0812">Transmembrane</keyword>
<evidence type="ECO:0000256" key="1">
    <source>
        <dbReference type="SAM" id="Phobius"/>
    </source>
</evidence>
<proteinExistence type="predicted"/>
<dbReference type="Proteomes" id="UP000013034">
    <property type="component" value="Unassembled WGS sequence"/>
</dbReference>
<sequence length="114" mass="11467">MNFFKNLFNRFKLFCQSVYTKYRKPIKVVATTVICSVTGYIFAPAFASVLGALGFLGKASTGIAISSLHGAALTNASLAAVGGGAMSAGGGGMFAGKLLISGASAANGMFLSAA</sequence>
<dbReference type="RefSeq" id="WP_004651979.1">
    <property type="nucleotide sequence ID" value="NZ_KB849177.1"/>
</dbReference>
<keyword evidence="1" id="KW-1133">Transmembrane helix</keyword>
<evidence type="ECO:0000313" key="3">
    <source>
        <dbReference type="Proteomes" id="UP000013034"/>
    </source>
</evidence>
<comment type="caution">
    <text evidence="2">The sequence shown here is derived from an EMBL/GenBank/DDBJ whole genome shotgun (WGS) entry which is preliminary data.</text>
</comment>
<gene>
    <name evidence="2" type="ORF">F993_00056</name>
</gene>
<feature type="transmembrane region" description="Helical" evidence="1">
    <location>
        <begin position="76"/>
        <end position="100"/>
    </location>
</feature>
<keyword evidence="3" id="KW-1185">Reference proteome</keyword>
<keyword evidence="1" id="KW-0472">Membrane</keyword>
<reference evidence="2 3" key="1">
    <citation type="submission" date="2013-02" db="EMBL/GenBank/DDBJ databases">
        <title>The Genome Sequence of Acinetobacter sp. NIPH 809.</title>
        <authorList>
            <consortium name="The Broad Institute Genome Sequencing Platform"/>
            <consortium name="The Broad Institute Genome Sequencing Center for Infectious Disease"/>
            <person name="Cerqueira G."/>
            <person name="Feldgarden M."/>
            <person name="Courvalin P."/>
            <person name="Perichon B."/>
            <person name="Grillot-Courvalin C."/>
            <person name="Clermont D."/>
            <person name="Rocha E."/>
            <person name="Yoon E.-J."/>
            <person name="Nemec A."/>
            <person name="Walker B."/>
            <person name="Young S.K."/>
            <person name="Zeng Q."/>
            <person name="Gargeya S."/>
            <person name="Fitzgerald M."/>
            <person name="Haas B."/>
            <person name="Abouelleil A."/>
            <person name="Alvarado L."/>
            <person name="Arachchi H.M."/>
            <person name="Berlin A.M."/>
            <person name="Chapman S.B."/>
            <person name="Dewar J."/>
            <person name="Goldberg J."/>
            <person name="Griggs A."/>
            <person name="Gujja S."/>
            <person name="Hansen M."/>
            <person name="Howarth C."/>
            <person name="Imamovic A."/>
            <person name="Larimer J."/>
            <person name="McCowan C."/>
            <person name="Murphy C."/>
            <person name="Neiman D."/>
            <person name="Pearson M."/>
            <person name="Priest M."/>
            <person name="Roberts A."/>
            <person name="Saif S."/>
            <person name="Shea T."/>
            <person name="Sisk P."/>
            <person name="Sykes S."/>
            <person name="Wortman J."/>
            <person name="Nusbaum C."/>
            <person name="Birren B."/>
        </authorList>
    </citation>
    <scope>NUCLEOTIDE SEQUENCE [LARGE SCALE GENOMIC DNA]</scope>
    <source>
        <strain evidence="2 3">NIPH 809</strain>
    </source>
</reference>
<feature type="transmembrane region" description="Helical" evidence="1">
    <location>
        <begin position="28"/>
        <end position="56"/>
    </location>
</feature>
<accession>A0ABP2TSC9</accession>
<name>A0ABP2TSC9_9GAMM</name>
<dbReference type="EMBL" id="APOI01000002">
    <property type="protein sequence ID" value="ENU25282.1"/>
    <property type="molecule type" value="Genomic_DNA"/>
</dbReference>
<evidence type="ECO:0000313" key="2">
    <source>
        <dbReference type="EMBL" id="ENU25282.1"/>
    </source>
</evidence>